<dbReference type="AlphaFoldDB" id="A0A9P1M7N3"/>
<evidence type="ECO:0000256" key="4">
    <source>
        <dbReference type="ARBA" id="ARBA00022692"/>
    </source>
</evidence>
<dbReference type="Pfam" id="PF02076">
    <property type="entry name" value="STE3"/>
    <property type="match status" value="1"/>
</dbReference>
<evidence type="ECO:0000256" key="8">
    <source>
        <dbReference type="ARBA" id="ARBA00023170"/>
    </source>
</evidence>
<name>A0A9P1M7N3_9PEZI</name>
<dbReference type="GO" id="GO:0004932">
    <property type="term" value="F:mating-type factor pheromone receptor activity"/>
    <property type="evidence" value="ECO:0007669"/>
    <property type="project" value="InterPro"/>
</dbReference>
<dbReference type="PANTHER" id="PTHR28097">
    <property type="entry name" value="PHEROMONE A FACTOR RECEPTOR"/>
    <property type="match status" value="1"/>
</dbReference>
<organism evidence="12 13">
    <name type="scientific">Parascedosporium putredinis</name>
    <dbReference type="NCBI Taxonomy" id="1442378"/>
    <lineage>
        <taxon>Eukaryota</taxon>
        <taxon>Fungi</taxon>
        <taxon>Dikarya</taxon>
        <taxon>Ascomycota</taxon>
        <taxon>Pezizomycotina</taxon>
        <taxon>Sordariomycetes</taxon>
        <taxon>Hypocreomycetidae</taxon>
        <taxon>Microascales</taxon>
        <taxon>Microascaceae</taxon>
        <taxon>Parascedosporium</taxon>
    </lineage>
</organism>
<dbReference type="InterPro" id="IPR001499">
    <property type="entry name" value="GPCR_STE3"/>
</dbReference>
<dbReference type="EMBL" id="CALLCH030000002">
    <property type="protein sequence ID" value="CAI4211481.1"/>
    <property type="molecule type" value="Genomic_DNA"/>
</dbReference>
<gene>
    <name evidence="12" type="ORF">PPNO1_LOCUS1266</name>
</gene>
<evidence type="ECO:0000256" key="9">
    <source>
        <dbReference type="ARBA" id="ARBA00023224"/>
    </source>
</evidence>
<feature type="transmembrane region" description="Helical" evidence="11">
    <location>
        <begin position="63"/>
        <end position="84"/>
    </location>
</feature>
<evidence type="ECO:0000256" key="11">
    <source>
        <dbReference type="SAM" id="Phobius"/>
    </source>
</evidence>
<evidence type="ECO:0000256" key="7">
    <source>
        <dbReference type="ARBA" id="ARBA00023136"/>
    </source>
</evidence>
<dbReference type="OrthoDB" id="2874149at2759"/>
<sequence length="109" mass="11695">MGPLHIVDLGSPTTSSTPTSPTTPTPPAQIMANLAARVVLGLAANAAMAVPLRILYRHGEFAAAVFITTTMILNGFTIAHALIWRDDDTSAWWLGEGYCDAFPYVYFPS</sequence>
<evidence type="ECO:0000256" key="5">
    <source>
        <dbReference type="ARBA" id="ARBA00022989"/>
    </source>
</evidence>
<comment type="subcellular location">
    <subcellularLocation>
        <location evidence="1">Membrane</location>
        <topology evidence="1">Multi-pass membrane protein</topology>
    </subcellularLocation>
</comment>
<dbReference type="GO" id="GO:0000750">
    <property type="term" value="P:pheromone-dependent signal transduction involved in conjugation with cellular fusion"/>
    <property type="evidence" value="ECO:0007669"/>
    <property type="project" value="TreeGrafter"/>
</dbReference>
<keyword evidence="4 11" id="KW-0812">Transmembrane</keyword>
<evidence type="ECO:0000256" key="2">
    <source>
        <dbReference type="ARBA" id="ARBA00011085"/>
    </source>
</evidence>
<dbReference type="GO" id="GO:0005886">
    <property type="term" value="C:plasma membrane"/>
    <property type="evidence" value="ECO:0007669"/>
    <property type="project" value="TreeGrafter"/>
</dbReference>
<dbReference type="PANTHER" id="PTHR28097:SF1">
    <property type="entry name" value="PHEROMONE A FACTOR RECEPTOR"/>
    <property type="match status" value="1"/>
</dbReference>
<keyword evidence="6" id="KW-0297">G-protein coupled receptor</keyword>
<keyword evidence="8" id="KW-0675">Receptor</keyword>
<comment type="similarity">
    <text evidence="2">Belongs to the G-protein coupled receptor 4 family.</text>
</comment>
<keyword evidence="13" id="KW-1185">Reference proteome</keyword>
<dbReference type="Proteomes" id="UP000838763">
    <property type="component" value="Unassembled WGS sequence"/>
</dbReference>
<comment type="caution">
    <text evidence="12">The sequence shown here is derived from an EMBL/GenBank/DDBJ whole genome shotgun (WGS) entry which is preliminary data.</text>
</comment>
<evidence type="ECO:0000313" key="12">
    <source>
        <dbReference type="EMBL" id="CAI4211481.1"/>
    </source>
</evidence>
<evidence type="ECO:0000256" key="1">
    <source>
        <dbReference type="ARBA" id="ARBA00004141"/>
    </source>
</evidence>
<proteinExistence type="inferred from homology"/>
<feature type="transmembrane region" description="Helical" evidence="11">
    <location>
        <begin position="34"/>
        <end position="56"/>
    </location>
</feature>
<keyword evidence="7 11" id="KW-0472">Membrane</keyword>
<accession>A0A9P1M7N3</accession>
<evidence type="ECO:0000256" key="3">
    <source>
        <dbReference type="ARBA" id="ARBA00022507"/>
    </source>
</evidence>
<feature type="region of interest" description="Disordered" evidence="10">
    <location>
        <begin position="7"/>
        <end position="26"/>
    </location>
</feature>
<feature type="compositionally biased region" description="Low complexity" evidence="10">
    <location>
        <begin position="11"/>
        <end position="20"/>
    </location>
</feature>
<reference evidence="12" key="1">
    <citation type="submission" date="2022-11" db="EMBL/GenBank/DDBJ databases">
        <authorList>
            <person name="Scott C."/>
            <person name="Bruce N."/>
        </authorList>
    </citation>
    <scope>NUCLEOTIDE SEQUENCE</scope>
</reference>
<keyword evidence="5 11" id="KW-1133">Transmembrane helix</keyword>
<keyword evidence="9" id="KW-0807">Transducer</keyword>
<evidence type="ECO:0000313" key="13">
    <source>
        <dbReference type="Proteomes" id="UP000838763"/>
    </source>
</evidence>
<protein>
    <submittedName>
        <fullName evidence="12">Uncharacterized protein</fullName>
    </submittedName>
</protein>
<evidence type="ECO:0000256" key="10">
    <source>
        <dbReference type="SAM" id="MobiDB-lite"/>
    </source>
</evidence>
<evidence type="ECO:0000256" key="6">
    <source>
        <dbReference type="ARBA" id="ARBA00023040"/>
    </source>
</evidence>
<keyword evidence="3" id="KW-0589">Pheromone response</keyword>